<reference evidence="7 8" key="1">
    <citation type="submission" date="2018-04" db="EMBL/GenBank/DDBJ databases">
        <title>Marixanthomonas spongiae HN-E44 sp. nov., isolated from a marine sponge.</title>
        <authorList>
            <person name="Luo L."/>
            <person name="Zhuang L."/>
        </authorList>
    </citation>
    <scope>NUCLEOTIDE SEQUENCE [LARGE SCALE GENOMIC DNA]</scope>
    <source>
        <strain evidence="7 8">HN-E44</strain>
    </source>
</reference>
<evidence type="ECO:0000256" key="2">
    <source>
        <dbReference type="ARBA" id="ARBA00022729"/>
    </source>
</evidence>
<keyword evidence="8" id="KW-1185">Reference proteome</keyword>
<evidence type="ECO:0000259" key="5">
    <source>
        <dbReference type="Pfam" id="PF00127"/>
    </source>
</evidence>
<dbReference type="InterPro" id="IPR008972">
    <property type="entry name" value="Cupredoxin"/>
</dbReference>
<evidence type="ECO:0008006" key="9">
    <source>
        <dbReference type="Google" id="ProtNLM"/>
    </source>
</evidence>
<dbReference type="NCBIfam" id="TIGR04183">
    <property type="entry name" value="Por_Secre_tail"/>
    <property type="match status" value="1"/>
</dbReference>
<feature type="domain" description="Secretion system C-terminal sorting" evidence="6">
    <location>
        <begin position="123"/>
        <end position="186"/>
    </location>
</feature>
<dbReference type="PANTHER" id="PTHR36507:SF1">
    <property type="entry name" value="BLL1555 PROTEIN"/>
    <property type="match status" value="1"/>
</dbReference>
<dbReference type="SUPFAM" id="SSF49503">
    <property type="entry name" value="Cupredoxins"/>
    <property type="match status" value="1"/>
</dbReference>
<keyword evidence="3" id="KW-0186">Copper</keyword>
<evidence type="ECO:0000256" key="1">
    <source>
        <dbReference type="ARBA" id="ARBA00022723"/>
    </source>
</evidence>
<keyword evidence="1" id="KW-0479">Metal-binding</keyword>
<evidence type="ECO:0000256" key="3">
    <source>
        <dbReference type="ARBA" id="ARBA00023008"/>
    </source>
</evidence>
<name>A0A2U0I5Z2_9FLAO</name>
<evidence type="ECO:0000259" key="6">
    <source>
        <dbReference type="Pfam" id="PF18962"/>
    </source>
</evidence>
<dbReference type="InterPro" id="IPR000923">
    <property type="entry name" value="BlueCu_1"/>
</dbReference>
<feature type="chain" id="PRO_5015694763" description="Secreted protein (Por secretion system target)" evidence="4">
    <location>
        <begin position="20"/>
        <end position="192"/>
    </location>
</feature>
<dbReference type="Pfam" id="PF18962">
    <property type="entry name" value="Por_Secre_tail"/>
    <property type="match status" value="1"/>
</dbReference>
<dbReference type="InterPro" id="IPR026444">
    <property type="entry name" value="Secre_tail"/>
</dbReference>
<dbReference type="GO" id="GO:0005507">
    <property type="term" value="F:copper ion binding"/>
    <property type="evidence" value="ECO:0007669"/>
    <property type="project" value="InterPro"/>
</dbReference>
<comment type="caution">
    <text evidence="7">The sequence shown here is derived from an EMBL/GenBank/DDBJ whole genome shotgun (WGS) entry which is preliminary data.</text>
</comment>
<dbReference type="InterPro" id="IPR052721">
    <property type="entry name" value="ET_Amicyanin"/>
</dbReference>
<feature type="signal peptide" evidence="4">
    <location>
        <begin position="1"/>
        <end position="19"/>
    </location>
</feature>
<dbReference type="Gene3D" id="2.60.40.420">
    <property type="entry name" value="Cupredoxins - blue copper proteins"/>
    <property type="match status" value="1"/>
</dbReference>
<gene>
    <name evidence="7" type="ORF">DDV96_04315</name>
</gene>
<evidence type="ECO:0000313" key="7">
    <source>
        <dbReference type="EMBL" id="PVW16484.1"/>
    </source>
</evidence>
<proteinExistence type="predicted"/>
<keyword evidence="2 4" id="KW-0732">Signal</keyword>
<protein>
    <recommendedName>
        <fullName evidence="9">Secreted protein (Por secretion system target)</fullName>
    </recommendedName>
</protein>
<dbReference type="PANTHER" id="PTHR36507">
    <property type="entry name" value="BLL1555 PROTEIN"/>
    <property type="match status" value="1"/>
</dbReference>
<dbReference type="EMBL" id="QEHR01000002">
    <property type="protein sequence ID" value="PVW16484.1"/>
    <property type="molecule type" value="Genomic_DNA"/>
</dbReference>
<dbReference type="Pfam" id="PF00127">
    <property type="entry name" value="Copper-bind"/>
    <property type="match status" value="1"/>
</dbReference>
<dbReference type="OrthoDB" id="849076at2"/>
<dbReference type="Proteomes" id="UP000245962">
    <property type="component" value="Unassembled WGS sequence"/>
</dbReference>
<evidence type="ECO:0000256" key="4">
    <source>
        <dbReference type="SAM" id="SignalP"/>
    </source>
</evidence>
<evidence type="ECO:0000313" key="8">
    <source>
        <dbReference type="Proteomes" id="UP000245962"/>
    </source>
</evidence>
<dbReference type="GO" id="GO:0009055">
    <property type="term" value="F:electron transfer activity"/>
    <property type="evidence" value="ECO:0007669"/>
    <property type="project" value="InterPro"/>
</dbReference>
<organism evidence="7 8">
    <name type="scientific">Marixanthomonas spongiae</name>
    <dbReference type="NCBI Taxonomy" id="2174845"/>
    <lineage>
        <taxon>Bacteria</taxon>
        <taxon>Pseudomonadati</taxon>
        <taxon>Bacteroidota</taxon>
        <taxon>Flavobacteriia</taxon>
        <taxon>Flavobacteriales</taxon>
        <taxon>Flavobacteriaceae</taxon>
        <taxon>Marixanthomonas</taxon>
    </lineage>
</organism>
<accession>A0A2U0I5Z2</accession>
<dbReference type="AlphaFoldDB" id="A0A2U0I5Z2"/>
<feature type="domain" description="Blue (type 1) copper" evidence="5">
    <location>
        <begin position="36"/>
        <end position="106"/>
    </location>
</feature>
<sequence length="192" mass="21054">MEKIKLVLIMMLMATAVHAQTTFDLDWYVGIPNADASITIETGDTVRWTWTDELPHSVTSDSGSQEDFDSGIITGNGTQFSYTFMQVGVNDYECDVHSGMEGTITVDEVMSVEDKFRRNISFYPNPVANSLTVASLFKLDSYKIYNILGKLVAQGAANGNVTEIDMSSLQSGIYFVNATSGALQSSFKIAKQ</sequence>